<accession>A0A268S028</accession>
<dbReference type="SUPFAM" id="SSF160104">
    <property type="entry name" value="Acetoacetate decarboxylase-like"/>
    <property type="match status" value="1"/>
</dbReference>
<dbReference type="EMBL" id="NPBS01000058">
    <property type="protein sequence ID" value="PAF25888.1"/>
    <property type="molecule type" value="Genomic_DNA"/>
</dbReference>
<dbReference type="Pfam" id="PF09844">
    <property type="entry name" value="DUF2071"/>
    <property type="match status" value="1"/>
</dbReference>
<name>A0A268S028_SHOCL</name>
<evidence type="ECO:0000313" key="1">
    <source>
        <dbReference type="EMBL" id="PAF25888.1"/>
    </source>
</evidence>
<evidence type="ECO:0008006" key="3">
    <source>
        <dbReference type="Google" id="ProtNLM"/>
    </source>
</evidence>
<protein>
    <recommendedName>
        <fullName evidence="3">DUF2071 domain-containing protein</fullName>
    </recommendedName>
</protein>
<dbReference type="PANTHER" id="PTHR39186">
    <property type="entry name" value="DUF2071 FAMILY PROTEIN"/>
    <property type="match status" value="1"/>
</dbReference>
<gene>
    <name evidence="1" type="ORF">CHH61_11185</name>
</gene>
<dbReference type="Proteomes" id="UP000216133">
    <property type="component" value="Unassembled WGS sequence"/>
</dbReference>
<sequence>MDNIADRLHSFVRKQWIMAQTWEHVLFAHWQVSKSQLMPLLPAGLSLDLYHGTAWVSVLPFYLSTLRPRFLPPFPGAKAFPELNVRTYVIHDRRPGIYFFSLDASHFLAVQTARTFFHLPYVHATMTFTEQQESIQFWSRRNTGSHAECTASYFPMSQPNPAAPGSLAHWLVERYRLYTSSSKHLYYQDIDHEPWQLQKTAAHVKANEVALAANIDLPVQEPLFHYARKQDVRFYPMGKCQAIKELPK</sequence>
<dbReference type="Gene3D" id="2.40.400.10">
    <property type="entry name" value="Acetoacetate decarboxylase-like"/>
    <property type="match status" value="1"/>
</dbReference>
<dbReference type="PANTHER" id="PTHR39186:SF1">
    <property type="entry name" value="DUF2071 DOMAIN-CONTAINING PROTEIN"/>
    <property type="match status" value="1"/>
</dbReference>
<organism evidence="1 2">
    <name type="scientific">Shouchella clausii</name>
    <name type="common">Alkalihalobacillus clausii</name>
    <dbReference type="NCBI Taxonomy" id="79880"/>
    <lineage>
        <taxon>Bacteria</taxon>
        <taxon>Bacillati</taxon>
        <taxon>Bacillota</taxon>
        <taxon>Bacilli</taxon>
        <taxon>Bacillales</taxon>
        <taxon>Bacillaceae</taxon>
        <taxon>Shouchella</taxon>
    </lineage>
</organism>
<dbReference type="AlphaFoldDB" id="A0A268S028"/>
<dbReference type="RefSeq" id="WP_095237972.1">
    <property type="nucleotide sequence ID" value="NZ_NPBS01000058.1"/>
</dbReference>
<comment type="caution">
    <text evidence="1">The sequence shown here is derived from an EMBL/GenBank/DDBJ whole genome shotgun (WGS) entry which is preliminary data.</text>
</comment>
<proteinExistence type="predicted"/>
<dbReference type="InterPro" id="IPR018644">
    <property type="entry name" value="DUF2071"/>
</dbReference>
<dbReference type="InterPro" id="IPR023375">
    <property type="entry name" value="ADC_dom_sf"/>
</dbReference>
<evidence type="ECO:0000313" key="2">
    <source>
        <dbReference type="Proteomes" id="UP000216133"/>
    </source>
</evidence>
<reference evidence="1 2" key="1">
    <citation type="submission" date="2017-07" db="EMBL/GenBank/DDBJ databases">
        <title>Isolation and whole genome analysis of endospore-forming bacteria from heroin.</title>
        <authorList>
            <person name="Kalinowski J."/>
            <person name="Ahrens B."/>
            <person name="Al-Dilaimi A."/>
            <person name="Winkler A."/>
            <person name="Wibberg D."/>
            <person name="Schleenbecker U."/>
            <person name="Ruckert C."/>
            <person name="Wolfel R."/>
            <person name="Grass G."/>
        </authorList>
    </citation>
    <scope>NUCLEOTIDE SEQUENCE [LARGE SCALE GENOMIC DNA]</scope>
    <source>
        <strain evidence="1 2">7523-2</strain>
    </source>
</reference>